<comment type="caution">
    <text evidence="2">The sequence shown here is derived from an EMBL/GenBank/DDBJ whole genome shotgun (WGS) entry which is preliminary data.</text>
</comment>
<evidence type="ECO:0000313" key="2">
    <source>
        <dbReference type="EMBL" id="KAF2617643.1"/>
    </source>
</evidence>
<proteinExistence type="predicted"/>
<evidence type="ECO:0000313" key="3">
    <source>
        <dbReference type="Proteomes" id="UP000712281"/>
    </source>
</evidence>
<evidence type="ECO:0000256" key="1">
    <source>
        <dbReference type="SAM" id="MobiDB-lite"/>
    </source>
</evidence>
<feature type="compositionally biased region" description="Acidic residues" evidence="1">
    <location>
        <begin position="63"/>
        <end position="83"/>
    </location>
</feature>
<protein>
    <submittedName>
        <fullName evidence="2">Uncharacterized protein</fullName>
    </submittedName>
</protein>
<dbReference type="Proteomes" id="UP000712281">
    <property type="component" value="Unassembled WGS sequence"/>
</dbReference>
<dbReference type="EMBL" id="QGKW02000007">
    <property type="protein sequence ID" value="KAF2617643.1"/>
    <property type="molecule type" value="Genomic_DNA"/>
</dbReference>
<gene>
    <name evidence="2" type="ORF">F2Q68_00040651</name>
</gene>
<organism evidence="2 3">
    <name type="scientific">Brassica cretica</name>
    <name type="common">Mustard</name>
    <dbReference type="NCBI Taxonomy" id="69181"/>
    <lineage>
        <taxon>Eukaryota</taxon>
        <taxon>Viridiplantae</taxon>
        <taxon>Streptophyta</taxon>
        <taxon>Embryophyta</taxon>
        <taxon>Tracheophyta</taxon>
        <taxon>Spermatophyta</taxon>
        <taxon>Magnoliopsida</taxon>
        <taxon>eudicotyledons</taxon>
        <taxon>Gunneridae</taxon>
        <taxon>Pentapetalae</taxon>
        <taxon>rosids</taxon>
        <taxon>malvids</taxon>
        <taxon>Brassicales</taxon>
        <taxon>Brassicaceae</taxon>
        <taxon>Brassiceae</taxon>
        <taxon>Brassica</taxon>
    </lineage>
</organism>
<feature type="region of interest" description="Disordered" evidence="1">
    <location>
        <begin position="52"/>
        <end position="83"/>
    </location>
</feature>
<reference evidence="2" key="1">
    <citation type="submission" date="2019-12" db="EMBL/GenBank/DDBJ databases">
        <title>Genome sequencing and annotation of Brassica cretica.</title>
        <authorList>
            <person name="Studholme D.J."/>
            <person name="Sarris P.F."/>
        </authorList>
    </citation>
    <scope>NUCLEOTIDE SEQUENCE</scope>
    <source>
        <strain evidence="2">PFS-001/15</strain>
        <tissue evidence="2">Leaf</tissue>
    </source>
</reference>
<dbReference type="AlphaFoldDB" id="A0A8S9MKW0"/>
<sequence length="135" mass="15958">MLGESMRNDERVYRKLLRIQTVVLPGQILNAGKSVPPSWRRRPWRFLRSLTKKRQRKRKAELDPEEEEEESDGEIEEDMIEESEDDDIDFLEVPEWDVDSFDGSSEYFVFGKLFNFRCTGGFINVVWRVVPGRLS</sequence>
<accession>A0A8S9MKW0</accession>
<name>A0A8S9MKW0_BRACR</name>